<dbReference type="GO" id="GO:0008168">
    <property type="term" value="F:methyltransferase activity"/>
    <property type="evidence" value="ECO:0007669"/>
    <property type="project" value="UniProtKB-KW"/>
</dbReference>
<dbReference type="EMBL" id="FQZC01000002">
    <property type="protein sequence ID" value="SHJ13832.1"/>
    <property type="molecule type" value="Genomic_DNA"/>
</dbReference>
<evidence type="ECO:0000259" key="1">
    <source>
        <dbReference type="Pfam" id="PF05050"/>
    </source>
</evidence>
<accession>A0ABY1IGG2</accession>
<dbReference type="InterPro" id="IPR006342">
    <property type="entry name" value="FkbM_mtfrase"/>
</dbReference>
<dbReference type="Pfam" id="PF05050">
    <property type="entry name" value="Methyltransf_21"/>
    <property type="match status" value="1"/>
</dbReference>
<sequence length="274" mass="29862">MGSVNGRQSRLAPYLTAIGHGVRGESDLVGLPALFGLARSLVIYRARPWKDRALRHFLAGFVRPGDLVFDIGAHVGNRSIAMVRLGARVIAVEPQRLYADFLERTMSGRLVAVERCALGAEPGQTILHVSSRHPTVSTVSADFIDGASRAPGFQRVRWDERQPVETRTLDMLIARHGMPAFCKIDVEGAEATILAGLSKPIRMIAFEYIPPMRAVALDAIDRLASLAPYRFNRVVGEGNIWVNADWCDAATMRDEIAALPDTAASGDIYAAMPS</sequence>
<dbReference type="PANTHER" id="PTHR34203">
    <property type="entry name" value="METHYLTRANSFERASE, FKBM FAMILY PROTEIN"/>
    <property type="match status" value="1"/>
</dbReference>
<evidence type="ECO:0000313" key="3">
    <source>
        <dbReference type="Proteomes" id="UP000184290"/>
    </source>
</evidence>
<dbReference type="Gene3D" id="3.40.50.150">
    <property type="entry name" value="Vaccinia Virus protein VP39"/>
    <property type="match status" value="1"/>
</dbReference>
<dbReference type="NCBIfam" id="TIGR01444">
    <property type="entry name" value="fkbM_fam"/>
    <property type="match status" value="1"/>
</dbReference>
<feature type="domain" description="Methyltransferase FkbM" evidence="1">
    <location>
        <begin position="70"/>
        <end position="203"/>
    </location>
</feature>
<keyword evidence="2" id="KW-0808">Transferase</keyword>
<keyword evidence="2" id="KW-0489">Methyltransferase</keyword>
<dbReference type="RefSeq" id="WP_244489352.1">
    <property type="nucleotide sequence ID" value="NZ_FQZC01000002.1"/>
</dbReference>
<dbReference type="Proteomes" id="UP000184290">
    <property type="component" value="Unassembled WGS sequence"/>
</dbReference>
<name>A0ABY1IGG2_9HYPH</name>
<dbReference type="SUPFAM" id="SSF53335">
    <property type="entry name" value="S-adenosyl-L-methionine-dependent methyltransferases"/>
    <property type="match status" value="1"/>
</dbReference>
<evidence type="ECO:0000313" key="2">
    <source>
        <dbReference type="EMBL" id="SHJ13832.1"/>
    </source>
</evidence>
<dbReference type="PANTHER" id="PTHR34203:SF15">
    <property type="entry name" value="SLL1173 PROTEIN"/>
    <property type="match status" value="1"/>
</dbReference>
<reference evidence="2 3" key="1">
    <citation type="submission" date="2016-11" db="EMBL/GenBank/DDBJ databases">
        <authorList>
            <person name="Varghese N."/>
            <person name="Submissions S."/>
        </authorList>
    </citation>
    <scope>NUCLEOTIDE SEQUENCE [LARGE SCALE GENOMIC DNA]</scope>
    <source>
        <strain evidence="2 3">DSM 21988</strain>
    </source>
</reference>
<organism evidence="2 3">
    <name type="scientific">Aureimonas altamirensis DSM 21988</name>
    <dbReference type="NCBI Taxonomy" id="1121026"/>
    <lineage>
        <taxon>Bacteria</taxon>
        <taxon>Pseudomonadati</taxon>
        <taxon>Pseudomonadota</taxon>
        <taxon>Alphaproteobacteria</taxon>
        <taxon>Hyphomicrobiales</taxon>
        <taxon>Aurantimonadaceae</taxon>
        <taxon>Aureimonas</taxon>
    </lineage>
</organism>
<keyword evidence="3" id="KW-1185">Reference proteome</keyword>
<dbReference type="InterPro" id="IPR052514">
    <property type="entry name" value="SAM-dependent_MTase"/>
</dbReference>
<protein>
    <submittedName>
        <fullName evidence="2">Methyltransferase, FkbM family</fullName>
    </submittedName>
</protein>
<dbReference type="GO" id="GO:0032259">
    <property type="term" value="P:methylation"/>
    <property type="evidence" value="ECO:0007669"/>
    <property type="project" value="UniProtKB-KW"/>
</dbReference>
<gene>
    <name evidence="2" type="ORF">SAMN02745911_1791</name>
</gene>
<proteinExistence type="predicted"/>
<dbReference type="InterPro" id="IPR029063">
    <property type="entry name" value="SAM-dependent_MTases_sf"/>
</dbReference>
<comment type="caution">
    <text evidence="2">The sequence shown here is derived from an EMBL/GenBank/DDBJ whole genome shotgun (WGS) entry which is preliminary data.</text>
</comment>